<proteinExistence type="predicted"/>
<evidence type="ECO:0008006" key="3">
    <source>
        <dbReference type="Google" id="ProtNLM"/>
    </source>
</evidence>
<reference evidence="2" key="1">
    <citation type="submission" date="2017-01" db="EMBL/GenBank/DDBJ databases">
        <authorList>
            <person name="Wang Y."/>
            <person name="White M."/>
            <person name="Kvist S."/>
            <person name="Moncalvo J.-M."/>
        </authorList>
    </citation>
    <scope>NUCLEOTIDE SEQUENCE [LARGE SCALE GENOMIC DNA]</scope>
    <source>
        <strain evidence="2">ID-206-W2</strain>
    </source>
</reference>
<name>A0A1R1XQ18_9FUNG</name>
<comment type="caution">
    <text evidence="1">The sequence shown here is derived from an EMBL/GenBank/DDBJ whole genome shotgun (WGS) entry which is preliminary data.</text>
</comment>
<dbReference type="OrthoDB" id="5534248at2759"/>
<dbReference type="AlphaFoldDB" id="A0A1R1XQ18"/>
<organism evidence="1 2">
    <name type="scientific">Smittium culicis</name>
    <dbReference type="NCBI Taxonomy" id="133412"/>
    <lineage>
        <taxon>Eukaryota</taxon>
        <taxon>Fungi</taxon>
        <taxon>Fungi incertae sedis</taxon>
        <taxon>Zoopagomycota</taxon>
        <taxon>Kickxellomycotina</taxon>
        <taxon>Harpellomycetes</taxon>
        <taxon>Harpellales</taxon>
        <taxon>Legeriomycetaceae</taxon>
        <taxon>Smittium</taxon>
    </lineage>
</organism>
<accession>A0A1R1XQ18</accession>
<dbReference type="EMBL" id="LSSM01003819">
    <property type="protein sequence ID" value="OMJ16689.1"/>
    <property type="molecule type" value="Genomic_DNA"/>
</dbReference>
<keyword evidence="2" id="KW-1185">Reference proteome</keyword>
<evidence type="ECO:0000313" key="2">
    <source>
        <dbReference type="Proteomes" id="UP000187429"/>
    </source>
</evidence>
<protein>
    <recommendedName>
        <fullName evidence="3">Reverse transcriptase domain-containing protein</fullName>
    </recommendedName>
</protein>
<dbReference type="Proteomes" id="UP000187429">
    <property type="component" value="Unassembled WGS sequence"/>
</dbReference>
<sequence>MLYLAFSKKRKEVKELIRTFNRNRWAKFLDKGVKIVARKNAKHKLSAVRDETGNLLTSPDKVMQRWSEFYTALSRDSTGNSRSPDRWIEVLGNKKDNPLDINHDISWDEVRIVLMSLALQKAPAAVPGNSVKIPGLLFADDLVLLADSEVGLRENLLVVKWANDNEMSLGISKYGALVVGGSFEHPDILELQGQTVLIVKEYWYLGVLINDELDLLKFCRHKFEKAEACYANIRRLLSSKSVPMASRVLFLRGVLETRMRYGGEILGMFRDRSRSLQRVLNNGLKNLIGVSERETIVKIGNLWFEFEVPPLMFRQQSHCFLRIGLMGHEEKSPMAG</sequence>
<evidence type="ECO:0000313" key="1">
    <source>
        <dbReference type="EMBL" id="OMJ16689.1"/>
    </source>
</evidence>
<gene>
    <name evidence="1" type="ORF">AYI69_g7739</name>
</gene>